<gene>
    <name evidence="3" type="primary">pepA</name>
    <name evidence="3" type="ORF">SNE35_24090</name>
</gene>
<feature type="signal peptide" evidence="1">
    <location>
        <begin position="1"/>
        <end position="31"/>
    </location>
</feature>
<evidence type="ECO:0000313" key="4">
    <source>
        <dbReference type="Proteomes" id="UP001285263"/>
    </source>
</evidence>
<dbReference type="EMBL" id="JAXCLA010000008">
    <property type="protein sequence ID" value="MDY0747605.1"/>
    <property type="molecule type" value="Genomic_DNA"/>
</dbReference>
<dbReference type="InterPro" id="IPR013424">
    <property type="entry name" value="Ice-binding_C"/>
</dbReference>
<evidence type="ECO:0000256" key="1">
    <source>
        <dbReference type="SAM" id="SignalP"/>
    </source>
</evidence>
<accession>A0ABU5DMS4</accession>
<keyword evidence="1" id="KW-0732">Signal</keyword>
<dbReference type="NCBIfam" id="NF033554">
    <property type="entry name" value="floc_PepA"/>
    <property type="match status" value="1"/>
</dbReference>
<evidence type="ECO:0000313" key="3">
    <source>
        <dbReference type="EMBL" id="MDY0747605.1"/>
    </source>
</evidence>
<reference evidence="3 4" key="1">
    <citation type="submission" date="2023-11" db="EMBL/GenBank/DDBJ databases">
        <title>Paucibacter sp. nov., isolated from fresh soil in Korea.</title>
        <authorList>
            <person name="Le N.T.T."/>
        </authorList>
    </citation>
    <scope>NUCLEOTIDE SEQUENCE [LARGE SCALE GENOMIC DNA]</scope>
    <source>
        <strain evidence="3 4">R3-3</strain>
    </source>
</reference>
<dbReference type="Pfam" id="PF07589">
    <property type="entry name" value="PEP-CTERM"/>
    <property type="match status" value="1"/>
</dbReference>
<dbReference type="Proteomes" id="UP001285263">
    <property type="component" value="Unassembled WGS sequence"/>
</dbReference>
<dbReference type="RefSeq" id="WP_320425567.1">
    <property type="nucleotide sequence ID" value="NZ_JAXCLA010000008.1"/>
</dbReference>
<organism evidence="3 4">
    <name type="scientific">Roseateles agri</name>
    <dbReference type="NCBI Taxonomy" id="3098619"/>
    <lineage>
        <taxon>Bacteria</taxon>
        <taxon>Pseudomonadati</taxon>
        <taxon>Pseudomonadota</taxon>
        <taxon>Betaproteobacteria</taxon>
        <taxon>Burkholderiales</taxon>
        <taxon>Sphaerotilaceae</taxon>
        <taxon>Roseateles</taxon>
    </lineage>
</organism>
<feature type="chain" id="PRO_5047455637" evidence="1">
    <location>
        <begin position="32"/>
        <end position="269"/>
    </location>
</feature>
<evidence type="ECO:0000259" key="2">
    <source>
        <dbReference type="Pfam" id="PF07589"/>
    </source>
</evidence>
<name>A0ABU5DMS4_9BURK</name>
<dbReference type="NCBIfam" id="TIGR02595">
    <property type="entry name" value="PEP_CTERM"/>
    <property type="match status" value="1"/>
</dbReference>
<comment type="caution">
    <text evidence="3">The sequence shown here is derived from an EMBL/GenBank/DDBJ whole genome shotgun (WGS) entry which is preliminary data.</text>
</comment>
<feature type="domain" description="Ice-binding protein C-terminal" evidence="2">
    <location>
        <begin position="240"/>
        <end position="264"/>
    </location>
</feature>
<sequence length="269" mass="27129">MNLKCRTQLPAVFRQTLLSIGLALASLSASALPSFTLDPSTIGLAGSAFTADNLLVSNFSTVLNGPAGAFTETGYLSVTGAQLGGGMAMAAGLNTGYGLYVQFAGAGHTTFGTDPTTGPTFGTLDSLTYTLYGYNGTATFGFDAGNMPMTTATGAIALASGMLVPGTGSVTTTPSAPLFAPSANAILTMDGTAGGAFFASPNPFMNQALTSFSNTSSQVSLINGGFTIRQGGGSINFSSAVPEPESYALLAAGLAVIAFVSTRRSRDRR</sequence>
<protein>
    <submittedName>
        <fullName evidence="3">Flocculation-associated PEP-CTERM protein PepA</fullName>
    </submittedName>
</protein>
<proteinExistence type="predicted"/>
<keyword evidence="4" id="KW-1185">Reference proteome</keyword>